<gene>
    <name evidence="1" type="ORF">CLODIP_2_CD04266</name>
</gene>
<reference evidence="1 2" key="1">
    <citation type="submission" date="2020-04" db="EMBL/GenBank/DDBJ databases">
        <authorList>
            <person name="Alioto T."/>
            <person name="Alioto T."/>
            <person name="Gomez Garrido J."/>
        </authorList>
    </citation>
    <scope>NUCLEOTIDE SEQUENCE [LARGE SCALE GENOMIC DNA]</scope>
</reference>
<dbReference type="AlphaFoldDB" id="A0A8S1E5I1"/>
<dbReference type="Proteomes" id="UP000494165">
    <property type="component" value="Unassembled WGS sequence"/>
</dbReference>
<organism evidence="1 2">
    <name type="scientific">Cloeon dipterum</name>
    <dbReference type="NCBI Taxonomy" id="197152"/>
    <lineage>
        <taxon>Eukaryota</taxon>
        <taxon>Metazoa</taxon>
        <taxon>Ecdysozoa</taxon>
        <taxon>Arthropoda</taxon>
        <taxon>Hexapoda</taxon>
        <taxon>Insecta</taxon>
        <taxon>Pterygota</taxon>
        <taxon>Palaeoptera</taxon>
        <taxon>Ephemeroptera</taxon>
        <taxon>Pisciforma</taxon>
        <taxon>Baetidae</taxon>
        <taxon>Cloeon</taxon>
    </lineage>
</organism>
<keyword evidence="2" id="KW-1185">Reference proteome</keyword>
<protein>
    <submittedName>
        <fullName evidence="1">Uncharacterized protein</fullName>
    </submittedName>
</protein>
<name>A0A8S1E5I1_9INSE</name>
<evidence type="ECO:0000313" key="2">
    <source>
        <dbReference type="Proteomes" id="UP000494165"/>
    </source>
</evidence>
<sequence>MDALFALAEMRGGYWRSGPPTHPASHPRARRRQGQFDYAATSFRRAACARAQQIIQALCARLSFSLALQQHSIQFICFQLISTCFGLASC</sequence>
<proteinExistence type="predicted"/>
<dbReference type="EMBL" id="CADEPI010000585">
    <property type="protein sequence ID" value="CAB3387505.1"/>
    <property type="molecule type" value="Genomic_DNA"/>
</dbReference>
<comment type="caution">
    <text evidence="1">The sequence shown here is derived from an EMBL/GenBank/DDBJ whole genome shotgun (WGS) entry which is preliminary data.</text>
</comment>
<evidence type="ECO:0000313" key="1">
    <source>
        <dbReference type="EMBL" id="CAB3387505.1"/>
    </source>
</evidence>
<accession>A0A8S1E5I1</accession>